<dbReference type="Proteomes" id="UP001139095">
    <property type="component" value="Unassembled WGS sequence"/>
</dbReference>
<dbReference type="PANTHER" id="PTHR10815">
    <property type="entry name" value="METHYLATED-DNA--PROTEIN-CYSTEINE METHYLTRANSFERASE"/>
    <property type="match status" value="1"/>
</dbReference>
<comment type="catalytic activity">
    <reaction evidence="8">
        <text>a 6-O-methyl-2'-deoxyguanosine in DNA + L-cysteinyl-[protein] = S-methyl-L-cysteinyl-[protein] + a 2'-deoxyguanosine in DNA</text>
        <dbReference type="Rhea" id="RHEA:24000"/>
        <dbReference type="Rhea" id="RHEA-COMP:10131"/>
        <dbReference type="Rhea" id="RHEA-COMP:10132"/>
        <dbReference type="Rhea" id="RHEA-COMP:11367"/>
        <dbReference type="Rhea" id="RHEA-COMP:11368"/>
        <dbReference type="ChEBI" id="CHEBI:29950"/>
        <dbReference type="ChEBI" id="CHEBI:82612"/>
        <dbReference type="ChEBI" id="CHEBI:85445"/>
        <dbReference type="ChEBI" id="CHEBI:85448"/>
        <dbReference type="EC" id="2.1.1.63"/>
    </reaction>
</comment>
<organism evidence="10 11">
    <name type="scientific">Marinomonas algarum</name>
    <dbReference type="NCBI Taxonomy" id="2883105"/>
    <lineage>
        <taxon>Bacteria</taxon>
        <taxon>Pseudomonadati</taxon>
        <taxon>Pseudomonadota</taxon>
        <taxon>Gammaproteobacteria</taxon>
        <taxon>Oceanospirillales</taxon>
        <taxon>Oceanospirillaceae</taxon>
        <taxon>Marinomonas</taxon>
    </lineage>
</organism>
<sequence>MAQVKQNLSKSRIDYACRRTALGWMIMAATEKGVCCVQFGDDETRLVSLLNNEFPNAELRPSNAQTSLALNDWVAALDHHISSKAPCPDLPLDLHGTDFQKEVWQRLLTIQAGSTRSYGELATQIDRPNAVRAVGTACGKNRIAVLIPCHRVLRSDGNLGGYRWGLERKQALLDKESGR</sequence>
<dbReference type="NCBIfam" id="TIGR00589">
    <property type="entry name" value="ogt"/>
    <property type="match status" value="1"/>
</dbReference>
<evidence type="ECO:0000313" key="11">
    <source>
        <dbReference type="Proteomes" id="UP001139095"/>
    </source>
</evidence>
<evidence type="ECO:0000256" key="3">
    <source>
        <dbReference type="ARBA" id="ARBA00011918"/>
    </source>
</evidence>
<gene>
    <name evidence="10" type="ORF">LG368_07660</name>
</gene>
<evidence type="ECO:0000256" key="1">
    <source>
        <dbReference type="ARBA" id="ARBA00001286"/>
    </source>
</evidence>
<dbReference type="RefSeq" id="WP_226754141.1">
    <property type="nucleotide sequence ID" value="NZ_JAJATW010000009.1"/>
</dbReference>
<evidence type="ECO:0000256" key="7">
    <source>
        <dbReference type="ARBA" id="ARBA00023204"/>
    </source>
</evidence>
<dbReference type="CDD" id="cd06445">
    <property type="entry name" value="ATase"/>
    <property type="match status" value="1"/>
</dbReference>
<dbReference type="GO" id="GO:0006281">
    <property type="term" value="P:DNA repair"/>
    <property type="evidence" value="ECO:0007669"/>
    <property type="project" value="UniProtKB-KW"/>
</dbReference>
<dbReference type="InterPro" id="IPR036631">
    <property type="entry name" value="MGMT_N_sf"/>
</dbReference>
<evidence type="ECO:0000313" key="10">
    <source>
        <dbReference type="EMBL" id="MCB5161775.1"/>
    </source>
</evidence>
<evidence type="ECO:0000256" key="6">
    <source>
        <dbReference type="ARBA" id="ARBA00022763"/>
    </source>
</evidence>
<name>A0A9X1IM63_9GAMM</name>
<accession>A0A9X1IM63</accession>
<evidence type="ECO:0000256" key="8">
    <source>
        <dbReference type="ARBA" id="ARBA00049348"/>
    </source>
</evidence>
<comment type="catalytic activity">
    <reaction evidence="1">
        <text>a 4-O-methyl-thymidine in DNA + L-cysteinyl-[protein] = a thymidine in DNA + S-methyl-L-cysteinyl-[protein]</text>
        <dbReference type="Rhea" id="RHEA:53428"/>
        <dbReference type="Rhea" id="RHEA-COMP:10131"/>
        <dbReference type="Rhea" id="RHEA-COMP:10132"/>
        <dbReference type="Rhea" id="RHEA-COMP:13555"/>
        <dbReference type="Rhea" id="RHEA-COMP:13556"/>
        <dbReference type="ChEBI" id="CHEBI:29950"/>
        <dbReference type="ChEBI" id="CHEBI:82612"/>
        <dbReference type="ChEBI" id="CHEBI:137386"/>
        <dbReference type="ChEBI" id="CHEBI:137387"/>
        <dbReference type="EC" id="2.1.1.63"/>
    </reaction>
</comment>
<dbReference type="Gene3D" id="3.30.160.70">
    <property type="entry name" value="Methylated DNA-protein cysteine methyltransferase domain"/>
    <property type="match status" value="1"/>
</dbReference>
<dbReference type="EMBL" id="JAJATW010000009">
    <property type="protein sequence ID" value="MCB5161775.1"/>
    <property type="molecule type" value="Genomic_DNA"/>
</dbReference>
<dbReference type="SUPFAM" id="SSF53155">
    <property type="entry name" value="Methylated DNA-protein cysteine methyltransferase domain"/>
    <property type="match status" value="1"/>
</dbReference>
<evidence type="ECO:0000259" key="9">
    <source>
        <dbReference type="Pfam" id="PF01035"/>
    </source>
</evidence>
<dbReference type="GO" id="GO:0003908">
    <property type="term" value="F:methylated-DNA-[protein]-cysteine S-methyltransferase activity"/>
    <property type="evidence" value="ECO:0007669"/>
    <property type="project" value="UniProtKB-EC"/>
</dbReference>
<dbReference type="SUPFAM" id="SSF46767">
    <property type="entry name" value="Methylated DNA-protein cysteine methyltransferase, C-terminal domain"/>
    <property type="match status" value="1"/>
</dbReference>
<feature type="domain" description="Methylated-DNA-[protein]-cysteine S-methyltransferase DNA binding" evidence="9">
    <location>
        <begin position="98"/>
        <end position="177"/>
    </location>
</feature>
<dbReference type="InterPro" id="IPR036217">
    <property type="entry name" value="MethylDNA_cys_MeTrfase_DNAb"/>
</dbReference>
<dbReference type="FunFam" id="1.10.10.10:FF:000214">
    <property type="entry name" value="Methylated-DNA--protein-cysteine methyltransferase"/>
    <property type="match status" value="1"/>
</dbReference>
<comment type="caution">
    <text evidence="10">The sequence shown here is derived from an EMBL/GenBank/DDBJ whole genome shotgun (WGS) entry which is preliminary data.</text>
</comment>
<reference evidence="10" key="1">
    <citation type="submission" date="2021-10" db="EMBL/GenBank/DDBJ databases">
        <title>Marinomonas pontica sp. nov., isolated from the Black Sea.</title>
        <authorList>
            <person name="Zhao L.-H."/>
            <person name="Xue J.-H."/>
        </authorList>
    </citation>
    <scope>NUCLEOTIDE SEQUENCE</scope>
    <source>
        <strain evidence="10">E8</strain>
    </source>
</reference>
<dbReference type="Pfam" id="PF01035">
    <property type="entry name" value="DNA_binding_1"/>
    <property type="match status" value="1"/>
</dbReference>
<dbReference type="GO" id="GO:0032259">
    <property type="term" value="P:methylation"/>
    <property type="evidence" value="ECO:0007669"/>
    <property type="project" value="UniProtKB-KW"/>
</dbReference>
<keyword evidence="7" id="KW-0234">DNA repair</keyword>
<proteinExistence type="inferred from homology"/>
<evidence type="ECO:0000256" key="2">
    <source>
        <dbReference type="ARBA" id="ARBA00008711"/>
    </source>
</evidence>
<dbReference type="PROSITE" id="PS00374">
    <property type="entry name" value="MGMT"/>
    <property type="match status" value="1"/>
</dbReference>
<protein>
    <recommendedName>
        <fullName evidence="3">methylated-DNA--[protein]-cysteine S-methyltransferase</fullName>
        <ecNumber evidence="3">2.1.1.63</ecNumber>
    </recommendedName>
</protein>
<keyword evidence="6" id="KW-0227">DNA damage</keyword>
<dbReference type="AlphaFoldDB" id="A0A9X1IM63"/>
<comment type="similarity">
    <text evidence="2">Belongs to the MGMT family.</text>
</comment>
<dbReference type="InterPro" id="IPR014048">
    <property type="entry name" value="MethylDNA_cys_MeTrfase_DNA-bd"/>
</dbReference>
<keyword evidence="4" id="KW-0489">Methyltransferase</keyword>
<keyword evidence="11" id="KW-1185">Reference proteome</keyword>
<dbReference type="InterPro" id="IPR036388">
    <property type="entry name" value="WH-like_DNA-bd_sf"/>
</dbReference>
<dbReference type="Gene3D" id="1.10.10.10">
    <property type="entry name" value="Winged helix-like DNA-binding domain superfamily/Winged helix DNA-binding domain"/>
    <property type="match status" value="1"/>
</dbReference>
<evidence type="ECO:0000256" key="5">
    <source>
        <dbReference type="ARBA" id="ARBA00022679"/>
    </source>
</evidence>
<evidence type="ECO:0000256" key="4">
    <source>
        <dbReference type="ARBA" id="ARBA00022603"/>
    </source>
</evidence>
<dbReference type="PANTHER" id="PTHR10815:SF5">
    <property type="entry name" value="METHYLATED-DNA--PROTEIN-CYSTEINE METHYLTRANSFERASE"/>
    <property type="match status" value="1"/>
</dbReference>
<dbReference type="EC" id="2.1.1.63" evidence="3"/>
<dbReference type="InterPro" id="IPR001497">
    <property type="entry name" value="MethylDNA_cys_MeTrfase_AS"/>
</dbReference>
<keyword evidence="5" id="KW-0808">Transferase</keyword>